<proteinExistence type="predicted"/>
<organism evidence="1 2">
    <name type="scientific">Xylaria bambusicola</name>
    <dbReference type="NCBI Taxonomy" id="326684"/>
    <lineage>
        <taxon>Eukaryota</taxon>
        <taxon>Fungi</taxon>
        <taxon>Dikarya</taxon>
        <taxon>Ascomycota</taxon>
        <taxon>Pezizomycotina</taxon>
        <taxon>Sordariomycetes</taxon>
        <taxon>Xylariomycetidae</taxon>
        <taxon>Xylariales</taxon>
        <taxon>Xylariaceae</taxon>
        <taxon>Xylaria</taxon>
    </lineage>
</organism>
<gene>
    <name evidence="1" type="ORF">RRF57_003330</name>
</gene>
<keyword evidence="2" id="KW-1185">Reference proteome</keyword>
<dbReference type="AlphaFoldDB" id="A0AAN7U7X2"/>
<accession>A0AAN7U7X2</accession>
<comment type="caution">
    <text evidence="1">The sequence shown here is derived from an EMBL/GenBank/DDBJ whole genome shotgun (WGS) entry which is preliminary data.</text>
</comment>
<protein>
    <submittedName>
        <fullName evidence="1">Uncharacterized protein</fullName>
    </submittedName>
</protein>
<sequence length="170" mass="19119">MAGPQHVDYKSSTSRTVYASRCGHGWMSEFSPTWSKSIDTRAERESDHHESSRWGVHNSGPASAWIRTRSYAWAILEKRQWRVHDSVSLQISSLEDFRLSSFVDSPTNGIQGNRGSWAEGDDMNQPLDVSKQESGNIDLTIVIIGPRRRSPTSTHSRIHDRDAALLANVN</sequence>
<name>A0AAN7U7X2_9PEZI</name>
<evidence type="ECO:0000313" key="2">
    <source>
        <dbReference type="Proteomes" id="UP001305414"/>
    </source>
</evidence>
<evidence type="ECO:0000313" key="1">
    <source>
        <dbReference type="EMBL" id="KAK5627615.1"/>
    </source>
</evidence>
<dbReference type="EMBL" id="JAWHQM010000006">
    <property type="protein sequence ID" value="KAK5627615.1"/>
    <property type="molecule type" value="Genomic_DNA"/>
</dbReference>
<reference evidence="1 2" key="1">
    <citation type="submission" date="2023-10" db="EMBL/GenBank/DDBJ databases">
        <title>Draft genome sequence of Xylaria bambusicola isolate GMP-LS, the root and basal stem rot pathogen of sugarcane in Indonesia.</title>
        <authorList>
            <person name="Selvaraj P."/>
            <person name="Muralishankar V."/>
            <person name="Muruganantham S."/>
            <person name="Sp S."/>
            <person name="Haryani S."/>
            <person name="Lau K.J.X."/>
            <person name="Naqvi N.I."/>
        </authorList>
    </citation>
    <scope>NUCLEOTIDE SEQUENCE [LARGE SCALE GENOMIC DNA]</scope>
    <source>
        <strain evidence="1">GMP-LS</strain>
    </source>
</reference>
<dbReference type="Proteomes" id="UP001305414">
    <property type="component" value="Unassembled WGS sequence"/>
</dbReference>